<dbReference type="OrthoDB" id="680214at2"/>
<reference evidence="10 11" key="1">
    <citation type="submission" date="2016-11" db="EMBL/GenBank/DDBJ databases">
        <authorList>
            <person name="Jaros S."/>
            <person name="Januszkiewicz K."/>
            <person name="Wedrychowicz H."/>
        </authorList>
    </citation>
    <scope>NUCLEOTIDE SEQUENCE [LARGE SCALE GENOMIC DNA]</scope>
    <source>
        <strain evidence="10 11">DSM 27406</strain>
    </source>
</reference>
<dbReference type="EMBL" id="FRBL01000012">
    <property type="protein sequence ID" value="SHM84310.1"/>
    <property type="molecule type" value="Genomic_DNA"/>
</dbReference>
<accession>A0A1M7M155</accession>
<evidence type="ECO:0000256" key="6">
    <source>
        <dbReference type="ARBA" id="ARBA00023136"/>
    </source>
</evidence>
<evidence type="ECO:0000256" key="7">
    <source>
        <dbReference type="ARBA" id="ARBA00023237"/>
    </source>
</evidence>
<keyword evidence="4" id="KW-1134">Transmembrane beta strand</keyword>
<evidence type="ECO:0000256" key="5">
    <source>
        <dbReference type="ARBA" id="ARBA00022692"/>
    </source>
</evidence>
<dbReference type="InterPro" id="IPR003423">
    <property type="entry name" value="OMP_efflux"/>
</dbReference>
<dbReference type="STRING" id="1419482.SAMN05444266_1129"/>
<dbReference type="Pfam" id="PF02321">
    <property type="entry name" value="OEP"/>
    <property type="match status" value="2"/>
</dbReference>
<dbReference type="InterPro" id="IPR051906">
    <property type="entry name" value="TolC-like"/>
</dbReference>
<evidence type="ECO:0000256" key="4">
    <source>
        <dbReference type="ARBA" id="ARBA00022452"/>
    </source>
</evidence>
<dbReference type="GO" id="GO:0009279">
    <property type="term" value="C:cell outer membrane"/>
    <property type="evidence" value="ECO:0007669"/>
    <property type="project" value="UniProtKB-SubCell"/>
</dbReference>
<keyword evidence="5" id="KW-0812">Transmembrane</keyword>
<protein>
    <submittedName>
        <fullName evidence="10">Outer membrane protein TolC</fullName>
    </submittedName>
</protein>
<feature type="chain" id="PRO_5012794116" evidence="9">
    <location>
        <begin position="29"/>
        <end position="458"/>
    </location>
</feature>
<keyword evidence="3" id="KW-0813">Transport</keyword>
<dbReference type="AlphaFoldDB" id="A0A1M7M155"/>
<keyword evidence="9" id="KW-0732">Signal</keyword>
<dbReference type="PANTHER" id="PTHR30026:SF20">
    <property type="entry name" value="OUTER MEMBRANE PROTEIN TOLC"/>
    <property type="match status" value="1"/>
</dbReference>
<dbReference type="SUPFAM" id="SSF56954">
    <property type="entry name" value="Outer membrane efflux proteins (OEP)"/>
    <property type="match status" value="1"/>
</dbReference>
<evidence type="ECO:0000256" key="2">
    <source>
        <dbReference type="ARBA" id="ARBA00007613"/>
    </source>
</evidence>
<comment type="subcellular location">
    <subcellularLocation>
        <location evidence="1">Cell outer membrane</location>
    </subcellularLocation>
</comment>
<gene>
    <name evidence="10" type="ORF">SAMN05444266_1129</name>
</gene>
<dbReference type="GO" id="GO:0015288">
    <property type="term" value="F:porin activity"/>
    <property type="evidence" value="ECO:0007669"/>
    <property type="project" value="TreeGrafter"/>
</dbReference>
<evidence type="ECO:0000313" key="10">
    <source>
        <dbReference type="EMBL" id="SHM84310.1"/>
    </source>
</evidence>
<dbReference type="GO" id="GO:0015562">
    <property type="term" value="F:efflux transmembrane transporter activity"/>
    <property type="evidence" value="ECO:0007669"/>
    <property type="project" value="InterPro"/>
</dbReference>
<keyword evidence="11" id="KW-1185">Reference proteome</keyword>
<dbReference type="RefSeq" id="WP_073086935.1">
    <property type="nucleotide sequence ID" value="NZ_FRBL01000012.1"/>
</dbReference>
<dbReference type="Gene3D" id="1.20.1600.10">
    <property type="entry name" value="Outer membrane efflux proteins (OEP)"/>
    <property type="match status" value="1"/>
</dbReference>
<organism evidence="10 11">
    <name type="scientific">Chitinophaga jiangningensis</name>
    <dbReference type="NCBI Taxonomy" id="1419482"/>
    <lineage>
        <taxon>Bacteria</taxon>
        <taxon>Pseudomonadati</taxon>
        <taxon>Bacteroidota</taxon>
        <taxon>Chitinophagia</taxon>
        <taxon>Chitinophagales</taxon>
        <taxon>Chitinophagaceae</taxon>
        <taxon>Chitinophaga</taxon>
    </lineage>
</organism>
<comment type="similarity">
    <text evidence="2">Belongs to the outer membrane factor (OMF) (TC 1.B.17) family.</text>
</comment>
<keyword evidence="7" id="KW-0998">Cell outer membrane</keyword>
<dbReference type="Proteomes" id="UP000184420">
    <property type="component" value="Unassembled WGS sequence"/>
</dbReference>
<proteinExistence type="inferred from homology"/>
<sequence>MNSKSIYARLYALTTGILLTLVFQAASAQQQSATKQLSLSEAISLSIQNSKQLKVSQAKIEESNAKLKEANERQLPDFSVTGAYMRVTEPNIDLKIAKDNSGGTGGGGTEMPKVNSAAYGMANLSIPVFAGMMIQNGKKAASYLATASRLDAEKDKEDVMQNTIAAYANLYKAQQSVNLMKQNVKQSSERVKDFTNLEKNGLLARNDLLKAELNQSNYELLLMDAENSLKVANLNMNIMLGLPDNTVLALDTTIFNSSSQVDARGIGEFEQLAYQNRKDAQSLQAHEGAASANVKSIKGEMYPQLAVTGGYVAAYIPNFLTITNAVTAGVGLKYNIHSIWKNKSKVAAANAQLAQIRANEAQVTDAIHMDVYQSYENYLLSHKKMDTYIKAIEQSEENYRITKNKHDNALATTTDLLDADVANLQAHLNYAFAKAEAIVAYNKLLQAAGILDQSINKQ</sequence>
<evidence type="ECO:0000256" key="3">
    <source>
        <dbReference type="ARBA" id="ARBA00022448"/>
    </source>
</evidence>
<evidence type="ECO:0000256" key="9">
    <source>
        <dbReference type="SAM" id="SignalP"/>
    </source>
</evidence>
<dbReference type="GO" id="GO:1990281">
    <property type="term" value="C:efflux pump complex"/>
    <property type="evidence" value="ECO:0007669"/>
    <property type="project" value="TreeGrafter"/>
</dbReference>
<feature type="coiled-coil region" evidence="8">
    <location>
        <begin position="385"/>
        <end position="412"/>
    </location>
</feature>
<evidence type="ECO:0000313" key="11">
    <source>
        <dbReference type="Proteomes" id="UP000184420"/>
    </source>
</evidence>
<evidence type="ECO:0000256" key="8">
    <source>
        <dbReference type="SAM" id="Coils"/>
    </source>
</evidence>
<keyword evidence="8" id="KW-0175">Coiled coil</keyword>
<dbReference type="PANTHER" id="PTHR30026">
    <property type="entry name" value="OUTER MEMBRANE PROTEIN TOLC"/>
    <property type="match status" value="1"/>
</dbReference>
<name>A0A1M7M155_9BACT</name>
<evidence type="ECO:0000256" key="1">
    <source>
        <dbReference type="ARBA" id="ARBA00004442"/>
    </source>
</evidence>
<keyword evidence="6" id="KW-0472">Membrane</keyword>
<feature type="signal peptide" evidence="9">
    <location>
        <begin position="1"/>
        <end position="28"/>
    </location>
</feature>